<sequence>MKTVLAVRHLGFEHLGVWDAALADFGFEVLYCDPTVDDLDSIEAVEPDLLVILGAPIGAYDDELYPFLTAEVRMIERRLAARRPLLGICLGAQLIARALGAKVGPMADKEIGFSPLELTDAGLASPLGHIEDWPVLHWHGDQFDLPEGSILLASTGVCPNQAFAIGPNVLGLQCHLEADAREIESWLVGHCAELIASGRDPRAIRADAARFGPQLETRASRVLRSWIAGWE</sequence>
<dbReference type="CDD" id="cd01741">
    <property type="entry name" value="GATase1_1"/>
    <property type="match status" value="1"/>
</dbReference>
<evidence type="ECO:0000313" key="2">
    <source>
        <dbReference type="EMBL" id="MBT2135912.1"/>
    </source>
</evidence>
<proteinExistence type="predicted"/>
<evidence type="ECO:0000313" key="3">
    <source>
        <dbReference type="Proteomes" id="UP000811255"/>
    </source>
</evidence>
<dbReference type="PANTHER" id="PTHR42695:SF5">
    <property type="entry name" value="GLUTAMINE AMIDOTRANSFERASE YLR126C-RELATED"/>
    <property type="match status" value="1"/>
</dbReference>
<dbReference type="Gene3D" id="3.40.50.880">
    <property type="match status" value="1"/>
</dbReference>
<comment type="caution">
    <text evidence="2">The sequence shown here is derived from an EMBL/GenBank/DDBJ whole genome shotgun (WGS) entry which is preliminary data.</text>
</comment>
<reference evidence="2 3" key="1">
    <citation type="submission" date="2021-05" db="EMBL/GenBank/DDBJ databases">
        <title>Croceibacterium sp. LX-88 genome sequence.</title>
        <authorList>
            <person name="Luo X."/>
        </authorList>
    </citation>
    <scope>NUCLEOTIDE SEQUENCE [LARGE SCALE GENOMIC DNA]</scope>
    <source>
        <strain evidence="2 3">LX-88</strain>
    </source>
</reference>
<dbReference type="NCBIfam" id="NF005458">
    <property type="entry name" value="PRK07053.1"/>
    <property type="match status" value="1"/>
</dbReference>
<dbReference type="Pfam" id="PF00117">
    <property type="entry name" value="GATase"/>
    <property type="match status" value="1"/>
</dbReference>
<dbReference type="EMBL" id="JAHFVK010000003">
    <property type="protein sequence ID" value="MBT2135912.1"/>
    <property type="molecule type" value="Genomic_DNA"/>
</dbReference>
<protein>
    <submittedName>
        <fullName evidence="2">Glutamine amidotransferase</fullName>
    </submittedName>
</protein>
<evidence type="ECO:0000259" key="1">
    <source>
        <dbReference type="Pfam" id="PF00117"/>
    </source>
</evidence>
<dbReference type="InterPro" id="IPR017926">
    <property type="entry name" value="GATASE"/>
</dbReference>
<accession>A0ABS5W9V3</accession>
<dbReference type="SUPFAM" id="SSF52317">
    <property type="entry name" value="Class I glutamine amidotransferase-like"/>
    <property type="match status" value="1"/>
</dbReference>
<gene>
    <name evidence="2" type="ORF">KK137_16365</name>
</gene>
<keyword evidence="2" id="KW-0315">Glutamine amidotransferase</keyword>
<dbReference type="PROSITE" id="PS51273">
    <property type="entry name" value="GATASE_TYPE_1"/>
    <property type="match status" value="1"/>
</dbReference>
<organism evidence="2 3">
    <name type="scientific">Croceibacterium selenioxidans</name>
    <dbReference type="NCBI Taxonomy" id="2838833"/>
    <lineage>
        <taxon>Bacteria</taxon>
        <taxon>Pseudomonadati</taxon>
        <taxon>Pseudomonadota</taxon>
        <taxon>Alphaproteobacteria</taxon>
        <taxon>Sphingomonadales</taxon>
        <taxon>Erythrobacteraceae</taxon>
        <taxon>Croceibacterium</taxon>
    </lineage>
</organism>
<dbReference type="Proteomes" id="UP000811255">
    <property type="component" value="Unassembled WGS sequence"/>
</dbReference>
<dbReference type="PANTHER" id="PTHR42695">
    <property type="entry name" value="GLUTAMINE AMIDOTRANSFERASE YLR126C-RELATED"/>
    <property type="match status" value="1"/>
</dbReference>
<dbReference type="InterPro" id="IPR029062">
    <property type="entry name" value="Class_I_gatase-like"/>
</dbReference>
<keyword evidence="3" id="KW-1185">Reference proteome</keyword>
<dbReference type="InterPro" id="IPR044992">
    <property type="entry name" value="ChyE-like"/>
</dbReference>
<dbReference type="RefSeq" id="WP_214537764.1">
    <property type="nucleotide sequence ID" value="NZ_JAHFVK010000003.1"/>
</dbReference>
<feature type="domain" description="Glutamine amidotransferase" evidence="1">
    <location>
        <begin position="24"/>
        <end position="182"/>
    </location>
</feature>
<name>A0ABS5W9V3_9SPHN</name>